<dbReference type="Proteomes" id="UP001165065">
    <property type="component" value="Unassembled WGS sequence"/>
</dbReference>
<organism evidence="2 3">
    <name type="scientific">Triparma columacea</name>
    <dbReference type="NCBI Taxonomy" id="722753"/>
    <lineage>
        <taxon>Eukaryota</taxon>
        <taxon>Sar</taxon>
        <taxon>Stramenopiles</taxon>
        <taxon>Ochrophyta</taxon>
        <taxon>Bolidophyceae</taxon>
        <taxon>Parmales</taxon>
        <taxon>Triparmaceae</taxon>
        <taxon>Triparma</taxon>
    </lineage>
</organism>
<reference evidence="3" key="1">
    <citation type="journal article" date="2023" name="Commun. Biol.">
        <title>Genome analysis of Parmales, the sister group of diatoms, reveals the evolutionary specialization of diatoms from phago-mixotrophs to photoautotrophs.</title>
        <authorList>
            <person name="Ban H."/>
            <person name="Sato S."/>
            <person name="Yoshikawa S."/>
            <person name="Yamada K."/>
            <person name="Nakamura Y."/>
            <person name="Ichinomiya M."/>
            <person name="Sato N."/>
            <person name="Blanc-Mathieu R."/>
            <person name="Endo H."/>
            <person name="Kuwata A."/>
            <person name="Ogata H."/>
        </authorList>
    </citation>
    <scope>NUCLEOTIDE SEQUENCE [LARGE SCALE GENOMIC DNA]</scope>
</reference>
<feature type="coiled-coil region" evidence="1">
    <location>
        <begin position="312"/>
        <end position="346"/>
    </location>
</feature>
<protein>
    <submittedName>
        <fullName evidence="2">Uncharacterized protein</fullName>
    </submittedName>
</protein>
<keyword evidence="3" id="KW-1185">Reference proteome</keyword>
<sequence length="377" mass="40616">MTTSSPPISVHSPDHILPMAVAGPKELDISVEGVCDLLSLHSASTLDNPDVEHGEIDIDDEEEEDSALQSDGGVGCEILGISAVGNVKSDTDENDDKLHGPGDAKIPTHVHSFSSPGGGLAGLASFVTHAKNAHTYKYGKSNAEEERACRIKKEAGVLHRMREEELNVLLPWEHDTGIVGRTAEVLSLPPLPRTLMSSLYGKGNNEGDEAERHVDLDVNLFTLVKKRSAELDEHGIGIEAGEGVGGSAGEGEASLLKVQQILRMWRLRQLLKGWMRWYKFSFSSDSSSPDGSTAAWDALESSETVKQVISDAEQTKKDLTVALDVIDKLQQENSALSHQVKNLLLQTFGLKTAAITVVNSASTQGKKKKKKNAVLTS</sequence>
<dbReference type="EMBL" id="BRYA01001167">
    <property type="protein sequence ID" value="GMI39924.1"/>
    <property type="molecule type" value="Genomic_DNA"/>
</dbReference>
<evidence type="ECO:0000313" key="2">
    <source>
        <dbReference type="EMBL" id="GMI39924.1"/>
    </source>
</evidence>
<proteinExistence type="predicted"/>
<accession>A0A9W7GAH2</accession>
<gene>
    <name evidence="2" type="ORF">TrCOL_g7896</name>
</gene>
<evidence type="ECO:0000313" key="3">
    <source>
        <dbReference type="Proteomes" id="UP001165065"/>
    </source>
</evidence>
<dbReference type="OrthoDB" id="205912at2759"/>
<evidence type="ECO:0000256" key="1">
    <source>
        <dbReference type="SAM" id="Coils"/>
    </source>
</evidence>
<comment type="caution">
    <text evidence="2">The sequence shown here is derived from an EMBL/GenBank/DDBJ whole genome shotgun (WGS) entry which is preliminary data.</text>
</comment>
<keyword evidence="1" id="KW-0175">Coiled coil</keyword>
<name>A0A9W7GAH2_9STRA</name>
<dbReference type="AlphaFoldDB" id="A0A9W7GAH2"/>